<dbReference type="AlphaFoldDB" id="A0A9W6FRB5"/>
<evidence type="ECO:0000313" key="2">
    <source>
        <dbReference type="Proteomes" id="UP001144372"/>
    </source>
</evidence>
<evidence type="ECO:0000313" key="1">
    <source>
        <dbReference type="EMBL" id="GLI32808.1"/>
    </source>
</evidence>
<sequence length="78" mass="9098">MPTVKGVSGLYRFYFYSFDCNEPKHVHVQREKLVCKFWLEPVALSKNYGFSPKGLNAIRQIISSNRNTFLEAWNEHCG</sequence>
<organism evidence="1 2">
    <name type="scientific">Desulforhabdus amnigena</name>
    <dbReference type="NCBI Taxonomy" id="40218"/>
    <lineage>
        <taxon>Bacteria</taxon>
        <taxon>Pseudomonadati</taxon>
        <taxon>Thermodesulfobacteriota</taxon>
        <taxon>Syntrophobacteria</taxon>
        <taxon>Syntrophobacterales</taxon>
        <taxon>Syntrophobacteraceae</taxon>
        <taxon>Desulforhabdus</taxon>
    </lineage>
</organism>
<accession>A0A9W6FRB5</accession>
<name>A0A9W6FRB5_9BACT</name>
<evidence type="ECO:0008006" key="3">
    <source>
        <dbReference type="Google" id="ProtNLM"/>
    </source>
</evidence>
<dbReference type="InterPro" id="IPR025427">
    <property type="entry name" value="DUF4160"/>
</dbReference>
<protein>
    <recommendedName>
        <fullName evidence="3">DUF4160 domain-containing protein</fullName>
    </recommendedName>
</protein>
<proteinExistence type="predicted"/>
<dbReference type="Proteomes" id="UP001144372">
    <property type="component" value="Unassembled WGS sequence"/>
</dbReference>
<comment type="caution">
    <text evidence="1">The sequence shown here is derived from an EMBL/GenBank/DDBJ whole genome shotgun (WGS) entry which is preliminary data.</text>
</comment>
<keyword evidence="2" id="KW-1185">Reference proteome</keyword>
<reference evidence="1" key="1">
    <citation type="submission" date="2022-12" db="EMBL/GenBank/DDBJ databases">
        <title>Reference genome sequencing for broad-spectrum identification of bacterial and archaeal isolates by mass spectrometry.</title>
        <authorList>
            <person name="Sekiguchi Y."/>
            <person name="Tourlousse D.M."/>
        </authorList>
    </citation>
    <scope>NUCLEOTIDE SEQUENCE</scope>
    <source>
        <strain evidence="1">ASRB1</strain>
    </source>
</reference>
<gene>
    <name evidence="1" type="ORF">DAMNIGENAA_02410</name>
</gene>
<dbReference type="EMBL" id="BSDR01000001">
    <property type="protein sequence ID" value="GLI32808.1"/>
    <property type="molecule type" value="Genomic_DNA"/>
</dbReference>
<dbReference type="Pfam" id="PF13711">
    <property type="entry name" value="DUF4160"/>
    <property type="match status" value="1"/>
</dbReference>
<dbReference type="RefSeq" id="WP_281791840.1">
    <property type="nucleotide sequence ID" value="NZ_BSDR01000001.1"/>
</dbReference>